<evidence type="ECO:0000256" key="5">
    <source>
        <dbReference type="ARBA" id="ARBA00022741"/>
    </source>
</evidence>
<keyword evidence="4" id="KW-0812">Transmembrane</keyword>
<dbReference type="SUPFAM" id="SSF47226">
    <property type="entry name" value="Histidine-containing phosphotransfer domain, HPT domain"/>
    <property type="match status" value="1"/>
</dbReference>
<reference evidence="15 17" key="2">
    <citation type="submission" date="2019-03" db="EMBL/GenBank/DDBJ databases">
        <title>Genomic Encyclopedia of Type Strains, Phase IV (KMG-IV): sequencing the most valuable type-strain genomes for metagenomic binning, comparative biology and taxonomic classification.</title>
        <authorList>
            <person name="Goeker M."/>
        </authorList>
    </citation>
    <scope>NUCLEOTIDE SEQUENCE [LARGE SCALE GENOMIC DNA]</scope>
    <source>
        <strain evidence="15 17">DSM 3764</strain>
    </source>
</reference>
<keyword evidence="6" id="KW-0067">ATP-binding</keyword>
<dbReference type="AlphaFoldDB" id="A0A377Q7J5"/>
<comment type="subcellular location">
    <subcellularLocation>
        <location evidence="1">Cell membrane</location>
        <topology evidence="1">Multi-pass membrane protein</topology>
    </subcellularLocation>
</comment>
<keyword evidence="14" id="KW-0808">Transferase</keyword>
<dbReference type="Proteomes" id="UP000295794">
    <property type="component" value="Unassembled WGS sequence"/>
</dbReference>
<dbReference type="InterPro" id="IPR008207">
    <property type="entry name" value="Sig_transdc_His_kin_Hpt_dom"/>
</dbReference>
<evidence type="ECO:0000256" key="11">
    <source>
        <dbReference type="PROSITE-ProRule" id="PRU00169"/>
    </source>
</evidence>
<sequence>MPNISTTIHSLHKNEHKPILKNFHSDNEKKSYSESSNMNCYSQTQDQQVQTILIVEDHIVSQTTISHQIKELGYIPLIAKMGCDVLAMLGSAQWQGISLILMDCIIPDIDGYSISKYIRLFEKKHALPPIPIIAISANKDNDHRKKCIDSGMNGLLSKPLYPAELKKILHAWLKAPAGPASVYLPLTIQDLGILFIDSTNADLKELSMAVKLADNKRAINYAHRIYGSALSVDAKEIAEIAGKLERILIEEKQVNDSALQAIENLSSAIQKWEQIHS</sequence>
<dbReference type="SUPFAM" id="SSF52172">
    <property type="entry name" value="CheY-like"/>
    <property type="match status" value="1"/>
</dbReference>
<dbReference type="EMBL" id="UGHR01000001">
    <property type="protein sequence ID" value="STQ90688.1"/>
    <property type="molecule type" value="Genomic_DNA"/>
</dbReference>
<dbReference type="GO" id="GO:0000160">
    <property type="term" value="P:phosphorelay signal transduction system"/>
    <property type="evidence" value="ECO:0007669"/>
    <property type="project" value="UniProtKB-KW"/>
</dbReference>
<keyword evidence="8" id="KW-0902">Two-component regulatory system</keyword>
<dbReference type="InterPro" id="IPR036641">
    <property type="entry name" value="HPT_dom_sf"/>
</dbReference>
<dbReference type="Gene3D" id="3.40.50.2300">
    <property type="match status" value="1"/>
</dbReference>
<dbReference type="GO" id="GO:0005524">
    <property type="term" value="F:ATP binding"/>
    <property type="evidence" value="ECO:0007669"/>
    <property type="project" value="UniProtKB-KW"/>
</dbReference>
<dbReference type="CDD" id="cd17546">
    <property type="entry name" value="REC_hyHK_CKI1_RcsC-like"/>
    <property type="match status" value="1"/>
</dbReference>
<dbReference type="Gene3D" id="1.20.120.160">
    <property type="entry name" value="HPT domain"/>
    <property type="match status" value="1"/>
</dbReference>
<keyword evidence="7" id="KW-1133">Transmembrane helix</keyword>
<keyword evidence="2" id="KW-1003">Cell membrane</keyword>
<organism evidence="14 16">
    <name type="scientific">Iodobacter fluviatilis</name>
    <dbReference type="NCBI Taxonomy" id="537"/>
    <lineage>
        <taxon>Bacteria</taxon>
        <taxon>Pseudomonadati</taxon>
        <taxon>Pseudomonadota</taxon>
        <taxon>Betaproteobacteria</taxon>
        <taxon>Neisseriales</taxon>
        <taxon>Chitinibacteraceae</taxon>
        <taxon>Iodobacter</taxon>
    </lineage>
</organism>
<evidence type="ECO:0000256" key="9">
    <source>
        <dbReference type="ARBA" id="ARBA00023136"/>
    </source>
</evidence>
<evidence type="ECO:0000313" key="17">
    <source>
        <dbReference type="Proteomes" id="UP000295794"/>
    </source>
</evidence>
<reference evidence="14 16" key="1">
    <citation type="submission" date="2018-06" db="EMBL/GenBank/DDBJ databases">
        <authorList>
            <consortium name="Pathogen Informatics"/>
            <person name="Doyle S."/>
        </authorList>
    </citation>
    <scope>NUCLEOTIDE SEQUENCE [LARGE SCALE GENOMIC DNA]</scope>
    <source>
        <strain evidence="14 16">NCTC11159</strain>
    </source>
</reference>
<dbReference type="Proteomes" id="UP000255108">
    <property type="component" value="Unassembled WGS sequence"/>
</dbReference>
<dbReference type="PROSITE" id="PS50894">
    <property type="entry name" value="HPT"/>
    <property type="match status" value="1"/>
</dbReference>
<name>A0A377Q7J5_9NEIS</name>
<proteinExistence type="predicted"/>
<dbReference type="RefSeq" id="WP_115226972.1">
    <property type="nucleotide sequence ID" value="NZ_CAWOLO010000002.1"/>
</dbReference>
<dbReference type="PANTHER" id="PTHR45339:SF1">
    <property type="entry name" value="HYBRID SIGNAL TRANSDUCTION HISTIDINE KINASE J"/>
    <property type="match status" value="1"/>
</dbReference>
<dbReference type="GO" id="GO:0005886">
    <property type="term" value="C:plasma membrane"/>
    <property type="evidence" value="ECO:0007669"/>
    <property type="project" value="UniProtKB-SubCell"/>
</dbReference>
<keyword evidence="14" id="KW-0418">Kinase</keyword>
<dbReference type="GO" id="GO:0004673">
    <property type="term" value="F:protein histidine kinase activity"/>
    <property type="evidence" value="ECO:0007669"/>
    <property type="project" value="UniProtKB-EC"/>
</dbReference>
<keyword evidence="5" id="KW-0547">Nucleotide-binding</keyword>
<evidence type="ECO:0000256" key="10">
    <source>
        <dbReference type="PROSITE-ProRule" id="PRU00110"/>
    </source>
</evidence>
<dbReference type="Pfam" id="PF00072">
    <property type="entry name" value="Response_reg"/>
    <property type="match status" value="1"/>
</dbReference>
<feature type="domain" description="Response regulatory" evidence="12">
    <location>
        <begin position="51"/>
        <end position="173"/>
    </location>
</feature>
<feature type="modified residue" description="Phosphohistidine" evidence="10">
    <location>
        <position position="223"/>
    </location>
</feature>
<dbReference type="InterPro" id="IPR001789">
    <property type="entry name" value="Sig_transdc_resp-reg_receiver"/>
</dbReference>
<protein>
    <submittedName>
        <fullName evidence="15">CheY-like chemotaxis protein</fullName>
    </submittedName>
    <submittedName>
        <fullName evidence="14">Sensor kinase protein RcsC</fullName>
        <ecNumber evidence="14">2.7.13.3</ecNumber>
    </submittedName>
</protein>
<feature type="modified residue" description="4-aspartylphosphate" evidence="11">
    <location>
        <position position="103"/>
    </location>
</feature>
<dbReference type="EMBL" id="SMBT01000002">
    <property type="protein sequence ID" value="TCU89318.1"/>
    <property type="molecule type" value="Genomic_DNA"/>
</dbReference>
<evidence type="ECO:0000259" key="12">
    <source>
        <dbReference type="PROSITE" id="PS50110"/>
    </source>
</evidence>
<dbReference type="SMART" id="SM00448">
    <property type="entry name" value="REC"/>
    <property type="match status" value="1"/>
</dbReference>
<evidence type="ECO:0000256" key="3">
    <source>
        <dbReference type="ARBA" id="ARBA00022553"/>
    </source>
</evidence>
<accession>A0A377Q7J5</accession>
<keyword evidence="3 11" id="KW-0597">Phosphoprotein</keyword>
<evidence type="ECO:0000313" key="16">
    <source>
        <dbReference type="Proteomes" id="UP000255108"/>
    </source>
</evidence>
<evidence type="ECO:0000313" key="15">
    <source>
        <dbReference type="EMBL" id="TCU89318.1"/>
    </source>
</evidence>
<evidence type="ECO:0000256" key="6">
    <source>
        <dbReference type="ARBA" id="ARBA00022840"/>
    </source>
</evidence>
<dbReference type="PROSITE" id="PS50110">
    <property type="entry name" value="RESPONSE_REGULATORY"/>
    <property type="match status" value="1"/>
</dbReference>
<keyword evidence="9" id="KW-0472">Membrane</keyword>
<dbReference type="PANTHER" id="PTHR45339">
    <property type="entry name" value="HYBRID SIGNAL TRANSDUCTION HISTIDINE KINASE J"/>
    <property type="match status" value="1"/>
</dbReference>
<evidence type="ECO:0000256" key="4">
    <source>
        <dbReference type="ARBA" id="ARBA00022692"/>
    </source>
</evidence>
<evidence type="ECO:0000256" key="8">
    <source>
        <dbReference type="ARBA" id="ARBA00023012"/>
    </source>
</evidence>
<evidence type="ECO:0000313" key="14">
    <source>
        <dbReference type="EMBL" id="STQ90688.1"/>
    </source>
</evidence>
<dbReference type="EC" id="2.7.13.3" evidence="14"/>
<evidence type="ECO:0000256" key="7">
    <source>
        <dbReference type="ARBA" id="ARBA00022989"/>
    </source>
</evidence>
<feature type="domain" description="HPt" evidence="13">
    <location>
        <begin position="184"/>
        <end position="272"/>
    </location>
</feature>
<keyword evidence="17" id="KW-1185">Reference proteome</keyword>
<evidence type="ECO:0000259" key="13">
    <source>
        <dbReference type="PROSITE" id="PS50894"/>
    </source>
</evidence>
<dbReference type="InterPro" id="IPR011006">
    <property type="entry name" value="CheY-like_superfamily"/>
</dbReference>
<evidence type="ECO:0000256" key="2">
    <source>
        <dbReference type="ARBA" id="ARBA00022475"/>
    </source>
</evidence>
<gene>
    <name evidence="14" type="primary">rcsC_2</name>
    <name evidence="15" type="ORF">EV682_102230</name>
    <name evidence="14" type="ORF">NCTC11159_01755</name>
</gene>
<evidence type="ECO:0000256" key="1">
    <source>
        <dbReference type="ARBA" id="ARBA00004651"/>
    </source>
</evidence>
<dbReference type="OrthoDB" id="9179585at2"/>
<dbReference type="Pfam" id="PF01627">
    <property type="entry name" value="Hpt"/>
    <property type="match status" value="1"/>
</dbReference>